<organism evidence="2 3">
    <name type="scientific">Neurospora intermedia</name>
    <dbReference type="NCBI Taxonomy" id="5142"/>
    <lineage>
        <taxon>Eukaryota</taxon>
        <taxon>Fungi</taxon>
        <taxon>Dikarya</taxon>
        <taxon>Ascomycota</taxon>
        <taxon>Pezizomycotina</taxon>
        <taxon>Sordariomycetes</taxon>
        <taxon>Sordariomycetidae</taxon>
        <taxon>Sordariales</taxon>
        <taxon>Sordariaceae</taxon>
        <taxon>Neurospora</taxon>
    </lineage>
</organism>
<accession>A0ABR3D3J8</accession>
<dbReference type="Proteomes" id="UP001451303">
    <property type="component" value="Unassembled WGS sequence"/>
</dbReference>
<feature type="compositionally biased region" description="Acidic residues" evidence="1">
    <location>
        <begin position="573"/>
        <end position="583"/>
    </location>
</feature>
<feature type="region of interest" description="Disordered" evidence="1">
    <location>
        <begin position="312"/>
        <end position="331"/>
    </location>
</feature>
<protein>
    <submittedName>
        <fullName evidence="2">Uncharacterized protein</fullName>
    </submittedName>
</protein>
<reference evidence="2 3" key="1">
    <citation type="submission" date="2023-09" db="EMBL/GenBank/DDBJ databases">
        <title>Multi-omics analysis of a traditional fermented food reveals byproduct-associated fungal strains for waste-to-food upcycling.</title>
        <authorList>
            <consortium name="Lawrence Berkeley National Laboratory"/>
            <person name="Rekdal V.M."/>
            <person name="Villalobos-Escobedo J.M."/>
            <person name="Rodriguez-Valeron N."/>
            <person name="Garcia M.O."/>
            <person name="Vasquez D.P."/>
            <person name="Damayanti I."/>
            <person name="Sorensen P.M."/>
            <person name="Baidoo E.E."/>
            <person name="De Carvalho A.C."/>
            <person name="Riley R."/>
            <person name="Lipzen A."/>
            <person name="He G."/>
            <person name="Yan M."/>
            <person name="Haridas S."/>
            <person name="Daum C."/>
            <person name="Yoshinaga Y."/>
            <person name="Ng V."/>
            <person name="Grigoriev I.V."/>
            <person name="Munk R."/>
            <person name="Nuraida L."/>
            <person name="Wijaya C.H."/>
            <person name="Morales P.-C."/>
            <person name="Keasling J.D."/>
        </authorList>
    </citation>
    <scope>NUCLEOTIDE SEQUENCE [LARGE SCALE GENOMIC DNA]</scope>
    <source>
        <strain evidence="2 3">FGSC 2613</strain>
    </source>
</reference>
<sequence length="673" mass="73741">MNWTEGTLYRHSRGKLRKANAEKQRQKEYFARARIRAAEQREARKNGPPPISYLEPGSDLPEPPTDAFPPKQNSAHGVPHRRGRWGASVPTAEDTPKSEHLLPTVDQFLKEKVGKATSTNTAPSQLLPKGTQVERLRQRLLASKDWGASRIQSHVQVHNRPRPMPPHVGPTQPTRAVEEKPAHIVQSNRDLYPQKHTSHLPFLRGADVQIRVGSQKKQLKSSTIGSGSLAHQKQNASTEESRYFMTSASVPSIFHPVPLRAIPSHLLLSSGSLDSANSASHLAQVGRIISPVPPSQKAGNSTWKAWLEESSSAFGAQTNPEPHEPVAQPRLSPGVSERQVRHQGYSPPVHALCTAVSTQCEAKKGLHRGDQIDAWKTFVFGDDDSEEVERDAFSEARHDAARIIRPYDENSLPSTGDGDHSGHESNIAMAGTSSSGNAEGSKPYERHFAIDNPNQSPRKIHEPASTGSQSTATSAEEHVVIPRYTPFANGHDSVAVEPPCVDTSPIGNKHETAENPTIAMSDASGELGSVADSVPTCPTIAPVSLKRKRGRPRKRARDGRADIRSLPNYSGDPIEEIEDDDDAPPPSLFGSLDVYDLLYIITIKSEELVFPCQVRKLARQLKGKVSIESQCTVLGLWLHRPPVRNSNLSFFSLLFPPSLDSPRCHGLLSNTIK</sequence>
<feature type="compositionally biased region" description="Basic residues" evidence="1">
    <location>
        <begin position="545"/>
        <end position="557"/>
    </location>
</feature>
<evidence type="ECO:0000313" key="2">
    <source>
        <dbReference type="EMBL" id="KAL0467274.1"/>
    </source>
</evidence>
<feature type="region of interest" description="Disordered" evidence="1">
    <location>
        <begin position="37"/>
        <end position="99"/>
    </location>
</feature>
<feature type="region of interest" description="Disordered" evidence="1">
    <location>
        <begin position="1"/>
        <end position="25"/>
    </location>
</feature>
<comment type="caution">
    <text evidence="2">The sequence shown here is derived from an EMBL/GenBank/DDBJ whole genome shotgun (WGS) entry which is preliminary data.</text>
</comment>
<name>A0ABR3D3J8_NEUIN</name>
<gene>
    <name evidence="2" type="ORF">QR685DRAFT_449285</name>
</gene>
<feature type="compositionally biased region" description="Low complexity" evidence="1">
    <location>
        <begin position="464"/>
        <end position="474"/>
    </location>
</feature>
<evidence type="ECO:0000313" key="3">
    <source>
        <dbReference type="Proteomes" id="UP001451303"/>
    </source>
</evidence>
<proteinExistence type="predicted"/>
<feature type="region of interest" description="Disordered" evidence="1">
    <location>
        <begin position="541"/>
        <end position="585"/>
    </location>
</feature>
<dbReference type="EMBL" id="JAVLET010000010">
    <property type="protein sequence ID" value="KAL0467274.1"/>
    <property type="molecule type" value="Genomic_DNA"/>
</dbReference>
<feature type="region of interest" description="Disordered" evidence="1">
    <location>
        <begin position="404"/>
        <end position="475"/>
    </location>
</feature>
<keyword evidence="3" id="KW-1185">Reference proteome</keyword>
<evidence type="ECO:0000256" key="1">
    <source>
        <dbReference type="SAM" id="MobiDB-lite"/>
    </source>
</evidence>